<keyword evidence="3" id="KW-1185">Reference proteome</keyword>
<dbReference type="AlphaFoldDB" id="A0A4Z2EHQ1"/>
<comment type="caution">
    <text evidence="2">The sequence shown here is derived from an EMBL/GenBank/DDBJ whole genome shotgun (WGS) entry which is preliminary data.</text>
</comment>
<proteinExistence type="predicted"/>
<dbReference type="EMBL" id="SRLO01007074">
    <property type="protein sequence ID" value="TNN28285.1"/>
    <property type="molecule type" value="Genomic_DNA"/>
</dbReference>
<gene>
    <name evidence="2" type="ORF">EYF80_061567</name>
</gene>
<organism evidence="2 3">
    <name type="scientific">Liparis tanakae</name>
    <name type="common">Tanaka's snailfish</name>
    <dbReference type="NCBI Taxonomy" id="230148"/>
    <lineage>
        <taxon>Eukaryota</taxon>
        <taxon>Metazoa</taxon>
        <taxon>Chordata</taxon>
        <taxon>Craniata</taxon>
        <taxon>Vertebrata</taxon>
        <taxon>Euteleostomi</taxon>
        <taxon>Actinopterygii</taxon>
        <taxon>Neopterygii</taxon>
        <taxon>Teleostei</taxon>
        <taxon>Neoteleostei</taxon>
        <taxon>Acanthomorphata</taxon>
        <taxon>Eupercaria</taxon>
        <taxon>Perciformes</taxon>
        <taxon>Cottioidei</taxon>
        <taxon>Cottales</taxon>
        <taxon>Liparidae</taxon>
        <taxon>Liparis</taxon>
    </lineage>
</organism>
<evidence type="ECO:0000313" key="2">
    <source>
        <dbReference type="EMBL" id="TNN28285.1"/>
    </source>
</evidence>
<feature type="region of interest" description="Disordered" evidence="1">
    <location>
        <begin position="116"/>
        <end position="157"/>
    </location>
</feature>
<evidence type="ECO:0000256" key="1">
    <source>
        <dbReference type="SAM" id="MobiDB-lite"/>
    </source>
</evidence>
<accession>A0A4Z2EHQ1</accession>
<reference evidence="2 3" key="1">
    <citation type="submission" date="2019-03" db="EMBL/GenBank/DDBJ databases">
        <title>First draft genome of Liparis tanakae, snailfish: a comprehensive survey of snailfish specific genes.</title>
        <authorList>
            <person name="Kim W."/>
            <person name="Song I."/>
            <person name="Jeong J.-H."/>
            <person name="Kim D."/>
            <person name="Kim S."/>
            <person name="Ryu S."/>
            <person name="Song J.Y."/>
            <person name="Lee S.K."/>
        </authorList>
    </citation>
    <scope>NUCLEOTIDE SEQUENCE [LARGE SCALE GENOMIC DNA]</scope>
    <source>
        <tissue evidence="2">Muscle</tissue>
    </source>
</reference>
<name>A0A4Z2EHQ1_9TELE</name>
<evidence type="ECO:0000313" key="3">
    <source>
        <dbReference type="Proteomes" id="UP000314294"/>
    </source>
</evidence>
<sequence length="157" mass="16716">MEAKRKRNAPYRRSDDSWASWSCDSVVIRPLGVAFDGVLNSKAPSGDARRRPGRVTLPGRPGGGAMLCKFDVAGNKAVSRSKSEPGRLHLTCSRSTANEHGGAFLTSARVALGFAPFRRLPTQRAGGSRRRDGGMPPDLSERSVSAGRPGAAERPTS</sequence>
<dbReference type="Proteomes" id="UP000314294">
    <property type="component" value="Unassembled WGS sequence"/>
</dbReference>
<feature type="region of interest" description="Disordered" evidence="1">
    <location>
        <begin position="40"/>
        <end position="62"/>
    </location>
</feature>
<protein>
    <submittedName>
        <fullName evidence="2">Uncharacterized protein</fullName>
    </submittedName>
</protein>